<dbReference type="AlphaFoldDB" id="A0A803LWA5"/>
<dbReference type="PANTHER" id="PTHR11439">
    <property type="entry name" value="GAG-POL-RELATED RETROTRANSPOSON"/>
    <property type="match status" value="1"/>
</dbReference>
<evidence type="ECO:0000313" key="2">
    <source>
        <dbReference type="EnsemblPlants" id="AUR62019756-RA:cds"/>
    </source>
</evidence>
<dbReference type="Gramene" id="AUR62019756-RA">
    <property type="protein sequence ID" value="AUR62019756-RA:cds"/>
    <property type="gene ID" value="AUR62019756"/>
</dbReference>
<reference evidence="2" key="1">
    <citation type="journal article" date="2017" name="Nature">
        <title>The genome of Chenopodium quinoa.</title>
        <authorList>
            <person name="Jarvis D.E."/>
            <person name="Ho Y.S."/>
            <person name="Lightfoot D.J."/>
            <person name="Schmoeckel S.M."/>
            <person name="Li B."/>
            <person name="Borm T.J.A."/>
            <person name="Ohyanagi H."/>
            <person name="Mineta K."/>
            <person name="Michell C.T."/>
            <person name="Saber N."/>
            <person name="Kharbatia N.M."/>
            <person name="Rupper R.R."/>
            <person name="Sharp A.R."/>
            <person name="Dally N."/>
            <person name="Boughton B.A."/>
            <person name="Woo Y.H."/>
            <person name="Gao G."/>
            <person name="Schijlen E.G.W.M."/>
            <person name="Guo X."/>
            <person name="Momin A.A."/>
            <person name="Negrao S."/>
            <person name="Al-Babili S."/>
            <person name="Gehring C."/>
            <person name="Roessner U."/>
            <person name="Jung C."/>
            <person name="Murphy K."/>
            <person name="Arold S.T."/>
            <person name="Gojobori T."/>
            <person name="van der Linden C.G."/>
            <person name="van Loo E.N."/>
            <person name="Jellen E.N."/>
            <person name="Maughan P.J."/>
            <person name="Tester M."/>
        </authorList>
    </citation>
    <scope>NUCLEOTIDE SEQUENCE [LARGE SCALE GENOMIC DNA]</scope>
    <source>
        <strain evidence="2">cv. PI 614886</strain>
    </source>
</reference>
<dbReference type="PANTHER" id="PTHR11439:SF469">
    <property type="entry name" value="REVERSE TRANSCRIPTASE TY1_COPIA-TYPE DOMAIN-CONTAINING PROTEIN"/>
    <property type="match status" value="1"/>
</dbReference>
<reference evidence="2" key="2">
    <citation type="submission" date="2021-03" db="UniProtKB">
        <authorList>
            <consortium name="EnsemblPlants"/>
        </authorList>
    </citation>
    <scope>IDENTIFICATION</scope>
</reference>
<dbReference type="Proteomes" id="UP000596660">
    <property type="component" value="Unplaced"/>
</dbReference>
<dbReference type="CDD" id="cd09272">
    <property type="entry name" value="RNase_HI_RT_Ty1"/>
    <property type="match status" value="1"/>
</dbReference>
<protein>
    <submittedName>
        <fullName evidence="2">Uncharacterized protein</fullName>
    </submittedName>
</protein>
<evidence type="ECO:0000256" key="1">
    <source>
        <dbReference type="SAM" id="MobiDB-lite"/>
    </source>
</evidence>
<dbReference type="EnsemblPlants" id="AUR62019756-RA">
    <property type="protein sequence ID" value="AUR62019756-RA:cds"/>
    <property type="gene ID" value="AUR62019756"/>
</dbReference>
<keyword evidence="3" id="KW-1185">Reference proteome</keyword>
<feature type="region of interest" description="Disordered" evidence="1">
    <location>
        <begin position="168"/>
        <end position="191"/>
    </location>
</feature>
<sequence>MSAELADDFAYIDSAIELWSELHERFGQSNGPLVYQLKKEIDALKQENLSIIAYYCKIKKLWDELQSLRAFPTCTCGALTRCTCQFLKKLADLEGEDRLMQFLLGLNSGFDSTITNILSMDPLPTINRAFSITQQIEKQKEVSGSVEHVTESSAMAARRMIRNGVQKFGQNYSKTGRRRNSGSKRVGGQSNGQRFAANVHASQDADSPLDSDGNIDNSRISSDLLSAICQEVMKTMKGKQSVGETRSTFANFAGNDSLTCAVSKTGENCLWIVDSGAFDHMVFDERMFVCKMFLDKPIRVVLPDGTYKFVKMDPSNEEMVGHGRRQNGLYYFTKEVTEKTEAAGSVFNENNAVCCNSVGNKQISVLPNKTATGDISKENKGTMNSGLWYYANSDLEMKGYSDADWGGCQFSSRSLSAYTVFLGSCLVSWKTKKQRSVSKSSAESEYRSMSVTNSEMEWLHDLLEDLQVKIELPVTLSCDNTSAEHLAQNPMFHEKTKHLKRDMHYVRDLVEAGFLKTEHVSTEYQLADLLTKSLAVNRHDFLCSKLGLQNKVQLEGGVKDDI</sequence>
<proteinExistence type="predicted"/>
<name>A0A803LWA5_CHEQI</name>
<accession>A0A803LWA5</accession>
<evidence type="ECO:0000313" key="3">
    <source>
        <dbReference type="Proteomes" id="UP000596660"/>
    </source>
</evidence>
<organism evidence="2 3">
    <name type="scientific">Chenopodium quinoa</name>
    <name type="common">Quinoa</name>
    <dbReference type="NCBI Taxonomy" id="63459"/>
    <lineage>
        <taxon>Eukaryota</taxon>
        <taxon>Viridiplantae</taxon>
        <taxon>Streptophyta</taxon>
        <taxon>Embryophyta</taxon>
        <taxon>Tracheophyta</taxon>
        <taxon>Spermatophyta</taxon>
        <taxon>Magnoliopsida</taxon>
        <taxon>eudicotyledons</taxon>
        <taxon>Gunneridae</taxon>
        <taxon>Pentapetalae</taxon>
        <taxon>Caryophyllales</taxon>
        <taxon>Chenopodiaceae</taxon>
        <taxon>Chenopodioideae</taxon>
        <taxon>Atripliceae</taxon>
        <taxon>Chenopodium</taxon>
    </lineage>
</organism>